<dbReference type="CDD" id="cd02620">
    <property type="entry name" value="Peptidase_C1A_CathepsinB"/>
    <property type="match status" value="1"/>
</dbReference>
<evidence type="ECO:0000256" key="1">
    <source>
        <dbReference type="ARBA" id="ARBA00008455"/>
    </source>
</evidence>
<comment type="caution">
    <text evidence="10">The sequence shown here is derived from an EMBL/GenBank/DDBJ whole genome shotgun (WGS) entry which is preliminary data.</text>
</comment>
<reference evidence="10 11" key="1">
    <citation type="submission" date="2024-03" db="EMBL/GenBank/DDBJ databases">
        <title>Adaptation during the transition from Ophiocordyceps entomopathogen to insect associate is accompanied by gene loss and intensified selection.</title>
        <authorList>
            <person name="Ward C.M."/>
            <person name="Onetto C.A."/>
            <person name="Borneman A.R."/>
        </authorList>
    </citation>
    <scope>NUCLEOTIDE SEQUENCE [LARGE SCALE GENOMIC DNA]</scope>
    <source>
        <strain evidence="10">AWRI1</strain>
        <tissue evidence="10">Single Adult Female</tissue>
    </source>
</reference>
<feature type="domain" description="Peptidase C1A papain C-terminal" evidence="9">
    <location>
        <begin position="49"/>
        <end position="309"/>
    </location>
</feature>
<comment type="similarity">
    <text evidence="1">Belongs to the peptidase C1 family.</text>
</comment>
<feature type="chain" id="PRO_5042893175" description="Peptidase C1A papain C-terminal domain-containing protein" evidence="8">
    <location>
        <begin position="20"/>
        <end position="315"/>
    </location>
</feature>
<keyword evidence="3 8" id="KW-0732">Signal</keyword>
<evidence type="ECO:0000256" key="5">
    <source>
        <dbReference type="ARBA" id="ARBA00022807"/>
    </source>
</evidence>
<name>A0AAN9TUB2_9HEMI</name>
<evidence type="ECO:0000313" key="10">
    <source>
        <dbReference type="EMBL" id="KAK7605439.1"/>
    </source>
</evidence>
<proteinExistence type="inferred from homology"/>
<dbReference type="SMART" id="SM00645">
    <property type="entry name" value="Pept_C1"/>
    <property type="match status" value="1"/>
</dbReference>
<sequence length="315" mass="35612">MKVIWKLLWLQLRLSSSLAPKQIWRRAVDYVAVNDFSDIPMVNDTMENLPEAFDSRLQWPYCPGIGEISDQASCASCWAVSAVDAMSDRICIHSKGKHKVRLSASNLVNCCSQCGEGCSGGFYKPAWKYWTVHGIVSGGVYEGEVNIPDLYSSVGCQPYEFKPCEHLLVNKLPSCIKDGPTPPCRKTCQSNYSVSYEDDAYYGKSAYMIEFNEQAIKTEIYRNGPVQGSVKMYSDLYNYKSGVYEFDKKGHFIFHHAVRIIGWGVDNTTKVPYWLVANSFNRNWGENGLFRIKRGLNECWIEEGVVAGIPKLPQN</sequence>
<dbReference type="InterPro" id="IPR013128">
    <property type="entry name" value="Peptidase_C1A"/>
</dbReference>
<dbReference type="EMBL" id="JBBCAQ010000002">
    <property type="protein sequence ID" value="KAK7605439.1"/>
    <property type="molecule type" value="Genomic_DNA"/>
</dbReference>
<keyword evidence="2" id="KW-0645">Protease</keyword>
<evidence type="ECO:0000313" key="11">
    <source>
        <dbReference type="Proteomes" id="UP001367676"/>
    </source>
</evidence>
<dbReference type="InterPro" id="IPR038765">
    <property type="entry name" value="Papain-like_cys_pep_sf"/>
</dbReference>
<accession>A0AAN9TUB2</accession>
<evidence type="ECO:0000256" key="8">
    <source>
        <dbReference type="SAM" id="SignalP"/>
    </source>
</evidence>
<feature type="signal peptide" evidence="8">
    <location>
        <begin position="1"/>
        <end position="19"/>
    </location>
</feature>
<dbReference type="FunFam" id="3.90.70.10:FF:000031">
    <property type="entry name" value="Cathepsin B"/>
    <property type="match status" value="1"/>
</dbReference>
<keyword evidence="5" id="KW-0788">Thiol protease</keyword>
<keyword evidence="4" id="KW-0378">Hydrolase</keyword>
<keyword evidence="11" id="KW-1185">Reference proteome</keyword>
<evidence type="ECO:0000256" key="6">
    <source>
        <dbReference type="ARBA" id="ARBA00023145"/>
    </source>
</evidence>
<protein>
    <recommendedName>
        <fullName evidence="9">Peptidase C1A papain C-terminal domain-containing protein</fullName>
    </recommendedName>
</protein>
<dbReference type="GO" id="GO:0008234">
    <property type="term" value="F:cysteine-type peptidase activity"/>
    <property type="evidence" value="ECO:0007669"/>
    <property type="project" value="UniProtKB-KW"/>
</dbReference>
<dbReference type="AlphaFoldDB" id="A0AAN9TUB2"/>
<evidence type="ECO:0000256" key="4">
    <source>
        <dbReference type="ARBA" id="ARBA00022801"/>
    </source>
</evidence>
<dbReference type="Pfam" id="PF00112">
    <property type="entry name" value="Peptidase_C1"/>
    <property type="match status" value="1"/>
</dbReference>
<evidence type="ECO:0000259" key="9">
    <source>
        <dbReference type="SMART" id="SM00645"/>
    </source>
</evidence>
<evidence type="ECO:0000256" key="7">
    <source>
        <dbReference type="ARBA" id="ARBA00023157"/>
    </source>
</evidence>
<dbReference type="Gene3D" id="3.90.70.10">
    <property type="entry name" value="Cysteine proteinases"/>
    <property type="match status" value="1"/>
</dbReference>
<dbReference type="PRINTS" id="PR00705">
    <property type="entry name" value="PAPAIN"/>
</dbReference>
<dbReference type="GO" id="GO:0006508">
    <property type="term" value="P:proteolysis"/>
    <property type="evidence" value="ECO:0007669"/>
    <property type="project" value="UniProtKB-KW"/>
</dbReference>
<dbReference type="InterPro" id="IPR000668">
    <property type="entry name" value="Peptidase_C1A_C"/>
</dbReference>
<evidence type="ECO:0000256" key="3">
    <source>
        <dbReference type="ARBA" id="ARBA00022729"/>
    </source>
</evidence>
<evidence type="ECO:0000256" key="2">
    <source>
        <dbReference type="ARBA" id="ARBA00022670"/>
    </source>
</evidence>
<dbReference type="SUPFAM" id="SSF54001">
    <property type="entry name" value="Cysteine proteinases"/>
    <property type="match status" value="1"/>
</dbReference>
<gene>
    <name evidence="10" type="ORF">V9T40_007297</name>
</gene>
<dbReference type="Proteomes" id="UP001367676">
    <property type="component" value="Unassembled WGS sequence"/>
</dbReference>
<keyword evidence="7" id="KW-1015">Disulfide bond</keyword>
<dbReference type="PANTHER" id="PTHR12411">
    <property type="entry name" value="CYSTEINE PROTEASE FAMILY C1-RELATED"/>
    <property type="match status" value="1"/>
</dbReference>
<keyword evidence="6" id="KW-0865">Zymogen</keyword>
<organism evidence="10 11">
    <name type="scientific">Parthenolecanium corni</name>
    <dbReference type="NCBI Taxonomy" id="536013"/>
    <lineage>
        <taxon>Eukaryota</taxon>
        <taxon>Metazoa</taxon>
        <taxon>Ecdysozoa</taxon>
        <taxon>Arthropoda</taxon>
        <taxon>Hexapoda</taxon>
        <taxon>Insecta</taxon>
        <taxon>Pterygota</taxon>
        <taxon>Neoptera</taxon>
        <taxon>Paraneoptera</taxon>
        <taxon>Hemiptera</taxon>
        <taxon>Sternorrhyncha</taxon>
        <taxon>Coccoidea</taxon>
        <taxon>Coccidae</taxon>
        <taxon>Parthenolecanium</taxon>
    </lineage>
</organism>